<sequence length="127" mass="12895">MADTNDERPRGGIHITNTGGNVTIGDRNTVTHTVHHGAGPARDPRQEELLQAVRRLRTDLGAVVESEATTALDTELAGTEAEIEETGAAAPGRLARLGRALGEAGDVAGLLASGVAVGQALAALLGS</sequence>
<feature type="region of interest" description="Disordered" evidence="1">
    <location>
        <begin position="1"/>
        <end position="45"/>
    </location>
</feature>
<reference evidence="2" key="1">
    <citation type="journal article" date="2014" name="Int. J. Syst. Evol. Microbiol.">
        <title>Complete genome sequence of Corynebacterium casei LMG S-19264T (=DSM 44701T), isolated from a smear-ripened cheese.</title>
        <authorList>
            <consortium name="US DOE Joint Genome Institute (JGI-PGF)"/>
            <person name="Walter F."/>
            <person name="Albersmeier A."/>
            <person name="Kalinowski J."/>
            <person name="Ruckert C."/>
        </authorList>
    </citation>
    <scope>NUCLEOTIDE SEQUENCE</scope>
    <source>
        <strain evidence="2">JCM 4518</strain>
    </source>
</reference>
<evidence type="ECO:0000313" key="3">
    <source>
        <dbReference type="Proteomes" id="UP000644020"/>
    </source>
</evidence>
<keyword evidence="3" id="KW-1185">Reference proteome</keyword>
<evidence type="ECO:0000313" key="2">
    <source>
        <dbReference type="EMBL" id="GHA66743.1"/>
    </source>
</evidence>
<name>A0A918W495_9ACTN</name>
<dbReference type="AlphaFoldDB" id="A0A918W495"/>
<dbReference type="RefSeq" id="WP_189974852.1">
    <property type="nucleotide sequence ID" value="NZ_BMUL01000001.1"/>
</dbReference>
<reference evidence="2" key="2">
    <citation type="submission" date="2020-09" db="EMBL/GenBank/DDBJ databases">
        <authorList>
            <person name="Sun Q."/>
            <person name="Ohkuma M."/>
        </authorList>
    </citation>
    <scope>NUCLEOTIDE SEQUENCE</scope>
    <source>
        <strain evidence="2">JCM 4518</strain>
    </source>
</reference>
<feature type="compositionally biased region" description="Polar residues" evidence="1">
    <location>
        <begin position="15"/>
        <end position="32"/>
    </location>
</feature>
<evidence type="ECO:0000256" key="1">
    <source>
        <dbReference type="SAM" id="MobiDB-lite"/>
    </source>
</evidence>
<organism evidence="2 3">
    <name type="scientific">Streptomyces termitum</name>
    <dbReference type="NCBI Taxonomy" id="67368"/>
    <lineage>
        <taxon>Bacteria</taxon>
        <taxon>Bacillati</taxon>
        <taxon>Actinomycetota</taxon>
        <taxon>Actinomycetes</taxon>
        <taxon>Kitasatosporales</taxon>
        <taxon>Streptomycetaceae</taxon>
        <taxon>Streptomyces</taxon>
    </lineage>
</organism>
<protein>
    <submittedName>
        <fullName evidence="2">Uncharacterized protein</fullName>
    </submittedName>
</protein>
<accession>A0A918W495</accession>
<proteinExistence type="predicted"/>
<gene>
    <name evidence="2" type="ORF">GCM10010305_05890</name>
</gene>
<feature type="compositionally biased region" description="Basic and acidic residues" evidence="1">
    <location>
        <begin position="1"/>
        <end position="10"/>
    </location>
</feature>
<dbReference type="Proteomes" id="UP000644020">
    <property type="component" value="Unassembled WGS sequence"/>
</dbReference>
<comment type="caution">
    <text evidence="2">The sequence shown here is derived from an EMBL/GenBank/DDBJ whole genome shotgun (WGS) entry which is preliminary data.</text>
</comment>
<dbReference type="EMBL" id="BMUL01000001">
    <property type="protein sequence ID" value="GHA66743.1"/>
    <property type="molecule type" value="Genomic_DNA"/>
</dbReference>